<dbReference type="Proteomes" id="UP001168363">
    <property type="component" value="Unassembled WGS sequence"/>
</dbReference>
<dbReference type="EMBL" id="JAULSC010000007">
    <property type="protein sequence ID" value="MDO3395852.1"/>
    <property type="molecule type" value="Genomic_DNA"/>
</dbReference>
<evidence type="ECO:0000313" key="1">
    <source>
        <dbReference type="EMBL" id="MDO3395852.1"/>
    </source>
</evidence>
<organism evidence="1 2">
    <name type="scientific">Nocardioides cremeus</name>
    <dbReference type="NCBI Taxonomy" id="3058044"/>
    <lineage>
        <taxon>Bacteria</taxon>
        <taxon>Bacillati</taxon>
        <taxon>Actinomycetota</taxon>
        <taxon>Actinomycetes</taxon>
        <taxon>Propionibacteriales</taxon>
        <taxon>Nocardioidaceae</taxon>
        <taxon>Nocardioides</taxon>
    </lineage>
</organism>
<dbReference type="RefSeq" id="WP_156393530.1">
    <property type="nucleotide sequence ID" value="NZ_JAULSC010000007.1"/>
</dbReference>
<comment type="caution">
    <text evidence="1">The sequence shown here is derived from an EMBL/GenBank/DDBJ whole genome shotgun (WGS) entry which is preliminary data.</text>
</comment>
<protein>
    <submittedName>
        <fullName evidence="1">Uncharacterized protein</fullName>
    </submittedName>
</protein>
<sequence>MNESVHTTESANAGALRERTLDDMANAYSRRAREARAKQGKSPVITGSGVLNRLAEIMALEGPQSQRSGLPAA</sequence>
<evidence type="ECO:0000313" key="2">
    <source>
        <dbReference type="Proteomes" id="UP001168363"/>
    </source>
</evidence>
<reference evidence="1" key="1">
    <citation type="submission" date="2023-06" db="EMBL/GenBank/DDBJ databases">
        <title>Genome sequence of Nocardioides sp. SOB44.</title>
        <authorList>
            <person name="Zhang G."/>
        </authorList>
    </citation>
    <scope>NUCLEOTIDE SEQUENCE</scope>
    <source>
        <strain evidence="1">SOB44</strain>
    </source>
</reference>
<gene>
    <name evidence="1" type="ORF">QWJ41_09005</name>
</gene>
<keyword evidence="2" id="KW-1185">Reference proteome</keyword>
<accession>A0ABT8TU46</accession>
<name>A0ABT8TU46_9ACTN</name>
<proteinExistence type="predicted"/>